<proteinExistence type="predicted"/>
<gene>
    <name evidence="1" type="ORF">MCHLO_05088</name>
</gene>
<dbReference type="EMBL" id="DF843852">
    <property type="protein sequence ID" value="GAT47633.1"/>
    <property type="molecule type" value="Genomic_DNA"/>
</dbReference>
<evidence type="ECO:0000313" key="2">
    <source>
        <dbReference type="Proteomes" id="UP000815677"/>
    </source>
</evidence>
<name>A0ABQ0L908_MYCCL</name>
<keyword evidence="2" id="KW-1185">Reference proteome</keyword>
<sequence>MRGLSTTPSFLPPPTHLARCSLRPSPACTASPLLAACTVATSTFTPLPSPPVLAPYSVIRRHPPASTADCPVVTAVLPVVTAVPPSYPWSTRRSTPLRRILHCDASALVATSYLPTVYAPSYRCPCCRHRPLYTPSPAADPVTRRRPYVVTHRQLTPVPSPLPHVCLRRF</sequence>
<organism evidence="1 2">
    <name type="scientific">Mycena chlorophos</name>
    <name type="common">Agaric fungus</name>
    <name type="synonym">Agaricus chlorophos</name>
    <dbReference type="NCBI Taxonomy" id="658473"/>
    <lineage>
        <taxon>Eukaryota</taxon>
        <taxon>Fungi</taxon>
        <taxon>Dikarya</taxon>
        <taxon>Basidiomycota</taxon>
        <taxon>Agaricomycotina</taxon>
        <taxon>Agaricomycetes</taxon>
        <taxon>Agaricomycetidae</taxon>
        <taxon>Agaricales</taxon>
        <taxon>Marasmiineae</taxon>
        <taxon>Mycenaceae</taxon>
        <taxon>Mycena</taxon>
    </lineage>
</organism>
<evidence type="ECO:0000313" key="1">
    <source>
        <dbReference type="EMBL" id="GAT47633.1"/>
    </source>
</evidence>
<reference evidence="1" key="1">
    <citation type="submission" date="2014-09" db="EMBL/GenBank/DDBJ databases">
        <title>Genome sequence of the luminous mushroom Mycena chlorophos for searching fungal bioluminescence genes.</title>
        <authorList>
            <person name="Tanaka Y."/>
            <person name="Kasuga D."/>
            <person name="Oba Y."/>
            <person name="Hase S."/>
            <person name="Sato K."/>
            <person name="Oba Y."/>
            <person name="Sakakibara Y."/>
        </authorList>
    </citation>
    <scope>NUCLEOTIDE SEQUENCE</scope>
</reference>
<protein>
    <submittedName>
        <fullName evidence="1">Uncharacterized protein</fullName>
    </submittedName>
</protein>
<dbReference type="Proteomes" id="UP000815677">
    <property type="component" value="Unassembled WGS sequence"/>
</dbReference>
<accession>A0ABQ0L908</accession>